<organism evidence="3 4">
    <name type="scientific">Streptomyces alkaliphilus</name>
    <dbReference type="NCBI Taxonomy" id="1472722"/>
    <lineage>
        <taxon>Bacteria</taxon>
        <taxon>Bacillati</taxon>
        <taxon>Actinomycetota</taxon>
        <taxon>Actinomycetes</taxon>
        <taxon>Kitasatosporales</taxon>
        <taxon>Streptomycetaceae</taxon>
        <taxon>Streptomyces</taxon>
    </lineage>
</organism>
<evidence type="ECO:0000313" key="3">
    <source>
        <dbReference type="EMBL" id="MBB0245092.1"/>
    </source>
</evidence>
<dbReference type="AlphaFoldDB" id="A0A7W3TE28"/>
<sequence>MPHPSPAQVVHGSAAVVGATLPMVLLFPSAPGWAVGTMTVLALALGVLVAARPGLRAGARATSTAVDGAPAPHSTLPSSAGAPADTERVAADRPHAVRV</sequence>
<name>A0A7W3TE28_9ACTN</name>
<keyword evidence="2" id="KW-1133">Transmembrane helix</keyword>
<feature type="compositionally biased region" description="Basic and acidic residues" evidence="1">
    <location>
        <begin position="85"/>
        <end position="99"/>
    </location>
</feature>
<comment type="caution">
    <text evidence="3">The sequence shown here is derived from an EMBL/GenBank/DDBJ whole genome shotgun (WGS) entry which is preliminary data.</text>
</comment>
<keyword evidence="2" id="KW-0812">Transmembrane</keyword>
<dbReference type="Proteomes" id="UP000538929">
    <property type="component" value="Unassembled WGS sequence"/>
</dbReference>
<dbReference type="EMBL" id="VKHT01000391">
    <property type="protein sequence ID" value="MBB0245092.1"/>
    <property type="molecule type" value="Genomic_DNA"/>
</dbReference>
<keyword evidence="2" id="KW-0472">Membrane</keyword>
<feature type="region of interest" description="Disordered" evidence="1">
    <location>
        <begin position="63"/>
        <end position="99"/>
    </location>
</feature>
<proteinExistence type="predicted"/>
<dbReference type="RefSeq" id="WP_182606623.1">
    <property type="nucleotide sequence ID" value="NZ_VKHT01000391.1"/>
</dbReference>
<accession>A0A7W3TE28</accession>
<evidence type="ECO:0000256" key="1">
    <source>
        <dbReference type="SAM" id="MobiDB-lite"/>
    </source>
</evidence>
<protein>
    <submittedName>
        <fullName evidence="3">Uncharacterized protein</fullName>
    </submittedName>
</protein>
<reference evidence="4" key="1">
    <citation type="submission" date="2019-10" db="EMBL/GenBank/DDBJ databases">
        <title>Streptomyces sp. nov., a novel actinobacterium isolated from alkaline environment.</title>
        <authorList>
            <person name="Golinska P."/>
        </authorList>
    </citation>
    <scope>NUCLEOTIDE SEQUENCE [LARGE SCALE GENOMIC DNA]</scope>
    <source>
        <strain evidence="4">DSM 42118</strain>
    </source>
</reference>
<evidence type="ECO:0000256" key="2">
    <source>
        <dbReference type="SAM" id="Phobius"/>
    </source>
</evidence>
<gene>
    <name evidence="3" type="ORF">FNQ90_13495</name>
</gene>
<keyword evidence="4" id="KW-1185">Reference proteome</keyword>
<feature type="transmembrane region" description="Helical" evidence="2">
    <location>
        <begin position="33"/>
        <end position="51"/>
    </location>
</feature>
<evidence type="ECO:0000313" key="4">
    <source>
        <dbReference type="Proteomes" id="UP000538929"/>
    </source>
</evidence>